<dbReference type="InterPro" id="IPR017896">
    <property type="entry name" value="4Fe4S_Fe-S-bd"/>
</dbReference>
<dbReference type="STRING" id="298654.FraEuI1c_4132"/>
<dbReference type="AlphaFoldDB" id="E3J9B4"/>
<dbReference type="InterPro" id="IPR051269">
    <property type="entry name" value="Fe-S_cluster_ET"/>
</dbReference>
<keyword evidence="11" id="KW-1185">Reference proteome</keyword>
<evidence type="ECO:0000256" key="1">
    <source>
        <dbReference type="ARBA" id="ARBA00001927"/>
    </source>
</evidence>
<dbReference type="SUPFAM" id="SSF54862">
    <property type="entry name" value="4Fe-4S ferredoxins"/>
    <property type="match status" value="1"/>
</dbReference>
<dbReference type="HOGENOM" id="CLU_139698_6_0_11"/>
<keyword evidence="3 8" id="KW-0479">Metal-binding</keyword>
<evidence type="ECO:0000256" key="7">
    <source>
        <dbReference type="ARBA" id="ARBA00023291"/>
    </source>
</evidence>
<evidence type="ECO:0000313" key="11">
    <source>
        <dbReference type="Proteomes" id="UP000002484"/>
    </source>
</evidence>
<reference evidence="10 11" key="1">
    <citation type="submission" date="2010-10" db="EMBL/GenBank/DDBJ databases">
        <title>Complete sequence of Frankia sp. EuI1c.</title>
        <authorList>
            <consortium name="US DOE Joint Genome Institute"/>
            <person name="Lucas S."/>
            <person name="Copeland A."/>
            <person name="Lapidus A."/>
            <person name="Cheng J.-F."/>
            <person name="Bruce D."/>
            <person name="Goodwin L."/>
            <person name="Pitluck S."/>
            <person name="Chertkov O."/>
            <person name="Detter J.C."/>
            <person name="Han C."/>
            <person name="Tapia R."/>
            <person name="Land M."/>
            <person name="Hauser L."/>
            <person name="Jeffries C."/>
            <person name="Kyrpides N."/>
            <person name="Ivanova N."/>
            <person name="Mikhailova N."/>
            <person name="Beauchemin N."/>
            <person name="Sen A."/>
            <person name="Sur S.A."/>
            <person name="Gtari M."/>
            <person name="Wall L."/>
            <person name="Tisa L."/>
            <person name="Woyke T."/>
        </authorList>
    </citation>
    <scope>NUCLEOTIDE SEQUENCE [LARGE SCALE GENOMIC DNA]</scope>
    <source>
        <strain evidence="11">DSM 45817 / CECT 9037 / EuI1c</strain>
    </source>
</reference>
<dbReference type="PANTHER" id="PTHR36923:SF3">
    <property type="entry name" value="FERREDOXIN"/>
    <property type="match status" value="1"/>
</dbReference>
<dbReference type="InterPro" id="IPR001080">
    <property type="entry name" value="3Fe4S_ferredoxin"/>
</dbReference>
<dbReference type="EMBL" id="CP002299">
    <property type="protein sequence ID" value="ADP82133.1"/>
    <property type="molecule type" value="Genomic_DNA"/>
</dbReference>
<evidence type="ECO:0000256" key="4">
    <source>
        <dbReference type="ARBA" id="ARBA00022982"/>
    </source>
</evidence>
<evidence type="ECO:0000256" key="5">
    <source>
        <dbReference type="ARBA" id="ARBA00023004"/>
    </source>
</evidence>
<dbReference type="RefSeq" id="WP_013425251.1">
    <property type="nucleotide sequence ID" value="NC_014666.1"/>
</dbReference>
<sequence>MAGGAATIAVDRARCVGSGMCVVYAPDTFTHDEEAKVVVLDPLGDPAEVVESAVEACPTGALTLVTAGEAGG</sequence>
<dbReference type="PANTHER" id="PTHR36923">
    <property type="entry name" value="FERREDOXIN"/>
    <property type="match status" value="1"/>
</dbReference>
<dbReference type="OrthoDB" id="4741951at2"/>
<evidence type="ECO:0000256" key="2">
    <source>
        <dbReference type="ARBA" id="ARBA00022448"/>
    </source>
</evidence>
<evidence type="ECO:0000313" key="10">
    <source>
        <dbReference type="EMBL" id="ADP82133.1"/>
    </source>
</evidence>
<evidence type="ECO:0000256" key="6">
    <source>
        <dbReference type="ARBA" id="ARBA00023014"/>
    </source>
</evidence>
<comment type="function">
    <text evidence="8">Ferredoxins are iron-sulfur proteins that transfer electrons in a wide variety of metabolic reactions.</text>
</comment>
<evidence type="ECO:0000259" key="9">
    <source>
        <dbReference type="PROSITE" id="PS51379"/>
    </source>
</evidence>
<dbReference type="PRINTS" id="PR00352">
    <property type="entry name" value="3FE4SFRDOXIN"/>
</dbReference>
<keyword evidence="2 8" id="KW-0813">Transport</keyword>
<organism evidence="10 11">
    <name type="scientific">Pseudofrankia inefficax (strain DSM 45817 / CECT 9037 / DDB 130130 / EuI1c)</name>
    <name type="common">Frankia inefficax</name>
    <dbReference type="NCBI Taxonomy" id="298654"/>
    <lineage>
        <taxon>Bacteria</taxon>
        <taxon>Bacillati</taxon>
        <taxon>Actinomycetota</taxon>
        <taxon>Actinomycetes</taxon>
        <taxon>Frankiales</taxon>
        <taxon>Frankiaceae</taxon>
        <taxon>Pseudofrankia</taxon>
    </lineage>
</organism>
<keyword evidence="4 8" id="KW-0249">Electron transport</keyword>
<dbReference type="GO" id="GO:0009055">
    <property type="term" value="F:electron transfer activity"/>
    <property type="evidence" value="ECO:0007669"/>
    <property type="project" value="UniProtKB-UniRule"/>
</dbReference>
<protein>
    <recommendedName>
        <fullName evidence="8">Ferredoxin</fullName>
    </recommendedName>
</protein>
<comment type="cofactor">
    <cofactor evidence="1">
        <name>[3Fe-4S] cluster</name>
        <dbReference type="ChEBI" id="CHEBI:21137"/>
    </cofactor>
</comment>
<dbReference type="PROSITE" id="PS51379">
    <property type="entry name" value="4FE4S_FER_2"/>
    <property type="match status" value="1"/>
</dbReference>
<keyword evidence="5 8" id="KW-0408">Iron</keyword>
<keyword evidence="6 8" id="KW-0411">Iron-sulfur</keyword>
<name>E3J9B4_PSEI1</name>
<dbReference type="Proteomes" id="UP000002484">
    <property type="component" value="Chromosome"/>
</dbReference>
<gene>
    <name evidence="10" type="ordered locus">FraEuI1c_4132</name>
</gene>
<dbReference type="Pfam" id="PF13370">
    <property type="entry name" value="Fer4_13"/>
    <property type="match status" value="1"/>
</dbReference>
<dbReference type="eggNOG" id="COG1141">
    <property type="taxonomic scope" value="Bacteria"/>
</dbReference>
<keyword evidence="7" id="KW-0003">3Fe-4S</keyword>
<feature type="domain" description="4Fe-4S ferredoxin-type" evidence="9">
    <location>
        <begin position="6"/>
        <end position="34"/>
    </location>
</feature>
<dbReference type="GO" id="GO:0005506">
    <property type="term" value="F:iron ion binding"/>
    <property type="evidence" value="ECO:0007669"/>
    <property type="project" value="UniProtKB-UniRule"/>
</dbReference>
<dbReference type="InParanoid" id="E3J9B4"/>
<dbReference type="KEGG" id="fri:FraEuI1c_4132"/>
<evidence type="ECO:0000256" key="3">
    <source>
        <dbReference type="ARBA" id="ARBA00022723"/>
    </source>
</evidence>
<accession>E3J9B4</accession>
<dbReference type="Gene3D" id="3.30.70.20">
    <property type="match status" value="1"/>
</dbReference>
<evidence type="ECO:0000256" key="8">
    <source>
        <dbReference type="RuleBase" id="RU368020"/>
    </source>
</evidence>
<dbReference type="GO" id="GO:0051538">
    <property type="term" value="F:3 iron, 4 sulfur cluster binding"/>
    <property type="evidence" value="ECO:0007669"/>
    <property type="project" value="UniProtKB-KW"/>
</dbReference>
<proteinExistence type="predicted"/>